<name>A0ABW8T5H8_9CLOT</name>
<dbReference type="SMART" id="SM00490">
    <property type="entry name" value="HELICc"/>
    <property type="match status" value="1"/>
</dbReference>
<dbReference type="GO" id="GO:0004386">
    <property type="term" value="F:helicase activity"/>
    <property type="evidence" value="ECO:0007669"/>
    <property type="project" value="UniProtKB-KW"/>
</dbReference>
<dbReference type="InterPro" id="IPR055206">
    <property type="entry name" value="DEXQc_SUV3"/>
</dbReference>
<evidence type="ECO:0000256" key="7">
    <source>
        <dbReference type="ARBA" id="ARBA00047984"/>
    </source>
</evidence>
<comment type="caution">
    <text evidence="11">The sequence shown here is derived from an EMBL/GenBank/DDBJ whole genome shotgun (WGS) entry which is preliminary data.</text>
</comment>
<dbReference type="Pfam" id="PF00271">
    <property type="entry name" value="Helicase_C"/>
    <property type="match status" value="1"/>
</dbReference>
<evidence type="ECO:0000313" key="11">
    <source>
        <dbReference type="EMBL" id="MFL0247789.1"/>
    </source>
</evidence>
<dbReference type="SUPFAM" id="SSF52540">
    <property type="entry name" value="P-loop containing nucleoside triphosphate hydrolases"/>
    <property type="match status" value="1"/>
</dbReference>
<evidence type="ECO:0000256" key="8">
    <source>
        <dbReference type="SAM" id="Coils"/>
    </source>
</evidence>
<comment type="catalytic activity">
    <reaction evidence="7">
        <text>ATP + H2O = ADP + phosphate + H(+)</text>
        <dbReference type="Rhea" id="RHEA:13065"/>
        <dbReference type="ChEBI" id="CHEBI:15377"/>
        <dbReference type="ChEBI" id="CHEBI:15378"/>
        <dbReference type="ChEBI" id="CHEBI:30616"/>
        <dbReference type="ChEBI" id="CHEBI:43474"/>
        <dbReference type="ChEBI" id="CHEBI:456216"/>
        <dbReference type="EC" id="3.6.4.13"/>
    </reaction>
</comment>
<keyword evidence="12" id="KW-1185">Reference proteome</keyword>
<evidence type="ECO:0000259" key="9">
    <source>
        <dbReference type="PROSITE" id="PS51192"/>
    </source>
</evidence>
<dbReference type="InterPro" id="IPR014001">
    <property type="entry name" value="Helicase_ATP-bd"/>
</dbReference>
<feature type="domain" description="Helicase ATP-binding" evidence="9">
    <location>
        <begin position="136"/>
        <end position="314"/>
    </location>
</feature>
<evidence type="ECO:0000256" key="3">
    <source>
        <dbReference type="ARBA" id="ARBA00022801"/>
    </source>
</evidence>
<evidence type="ECO:0000256" key="5">
    <source>
        <dbReference type="ARBA" id="ARBA00022840"/>
    </source>
</evidence>
<dbReference type="InterPro" id="IPR050699">
    <property type="entry name" value="RNA-DNA_Helicase"/>
</dbReference>
<keyword evidence="6" id="KW-0809">Transit peptide</keyword>
<evidence type="ECO:0000259" key="10">
    <source>
        <dbReference type="PROSITE" id="PS51194"/>
    </source>
</evidence>
<evidence type="ECO:0000256" key="4">
    <source>
        <dbReference type="ARBA" id="ARBA00022806"/>
    </source>
</evidence>
<dbReference type="EC" id="3.6.4.13" evidence="1"/>
<gene>
    <name evidence="11" type="ORF">ACJDUG_12490</name>
</gene>
<keyword evidence="2" id="KW-0547">Nucleotide-binding</keyword>
<dbReference type="InterPro" id="IPR044774">
    <property type="entry name" value="Suv3_DEXQc"/>
</dbReference>
<keyword evidence="8" id="KW-0175">Coiled coil</keyword>
<dbReference type="Proteomes" id="UP001623591">
    <property type="component" value="Unassembled WGS sequence"/>
</dbReference>
<reference evidence="11 12" key="1">
    <citation type="submission" date="2024-11" db="EMBL/GenBank/DDBJ databases">
        <authorList>
            <person name="Heng Y.C."/>
            <person name="Lim A.C.H."/>
            <person name="Lee J.K.Y."/>
            <person name="Kittelmann S."/>
        </authorList>
    </citation>
    <scope>NUCLEOTIDE SEQUENCE [LARGE SCALE GENOMIC DNA]</scope>
    <source>
        <strain evidence="11 12">WILCCON 0185</strain>
    </source>
</reference>
<dbReference type="PROSITE" id="PS51194">
    <property type="entry name" value="HELICASE_CTER"/>
    <property type="match status" value="1"/>
</dbReference>
<dbReference type="CDD" id="cd17913">
    <property type="entry name" value="DEXQc_Suv3"/>
    <property type="match status" value="1"/>
</dbReference>
<keyword evidence="3" id="KW-0378">Hydrolase</keyword>
<dbReference type="Gene3D" id="3.40.50.300">
    <property type="entry name" value="P-loop containing nucleotide triphosphate hydrolases"/>
    <property type="match status" value="2"/>
</dbReference>
<dbReference type="RefSeq" id="WP_406770220.1">
    <property type="nucleotide sequence ID" value="NZ_JBJHZZ010000009.1"/>
</dbReference>
<dbReference type="PROSITE" id="PS51192">
    <property type="entry name" value="HELICASE_ATP_BIND_1"/>
    <property type="match status" value="1"/>
</dbReference>
<evidence type="ECO:0000256" key="1">
    <source>
        <dbReference type="ARBA" id="ARBA00012552"/>
    </source>
</evidence>
<organism evidence="11 12">
    <name type="scientific">Candidatus Clostridium stratigraminis</name>
    <dbReference type="NCBI Taxonomy" id="3381661"/>
    <lineage>
        <taxon>Bacteria</taxon>
        <taxon>Bacillati</taxon>
        <taxon>Bacillota</taxon>
        <taxon>Clostridia</taxon>
        <taxon>Eubacteriales</taxon>
        <taxon>Clostridiaceae</taxon>
        <taxon>Clostridium</taxon>
    </lineage>
</organism>
<evidence type="ECO:0000256" key="6">
    <source>
        <dbReference type="ARBA" id="ARBA00022946"/>
    </source>
</evidence>
<proteinExistence type="predicted"/>
<protein>
    <recommendedName>
        <fullName evidence="1">RNA helicase</fullName>
        <ecNumber evidence="1">3.6.4.13</ecNumber>
    </recommendedName>
</protein>
<accession>A0ABW8T5H8</accession>
<evidence type="ECO:0000313" key="12">
    <source>
        <dbReference type="Proteomes" id="UP001623591"/>
    </source>
</evidence>
<dbReference type="Pfam" id="PF22527">
    <property type="entry name" value="DEXQc_Suv3"/>
    <property type="match status" value="1"/>
</dbReference>
<feature type="domain" description="Helicase C-terminal" evidence="10">
    <location>
        <begin position="262"/>
        <end position="444"/>
    </location>
</feature>
<evidence type="ECO:0000256" key="2">
    <source>
        <dbReference type="ARBA" id="ARBA00022741"/>
    </source>
</evidence>
<dbReference type="Gene3D" id="1.20.272.40">
    <property type="match status" value="1"/>
</dbReference>
<keyword evidence="5" id="KW-0067">ATP-binding</keyword>
<feature type="coiled-coil region" evidence="8">
    <location>
        <begin position="32"/>
        <end position="60"/>
    </location>
</feature>
<dbReference type="PANTHER" id="PTHR12131">
    <property type="entry name" value="ATP-DEPENDENT RNA AND DNA HELICASE"/>
    <property type="match status" value="1"/>
</dbReference>
<dbReference type="PANTHER" id="PTHR12131:SF1">
    <property type="entry name" value="ATP-DEPENDENT RNA HELICASE SUPV3L1, MITOCHONDRIAL-RELATED"/>
    <property type="match status" value="1"/>
</dbReference>
<sequence length="585" mass="68412">MKRGVIERNFRKLKNQISQIDEIVRHTKTNSLWEHEASVRKKLKELREYENENLKDLKDVYEGYLKILEFISKKLIEDFNKSNKTDFHFDEIVYEHYDSYLKSGIMSALITEHIPDIASREFDKVFPENPKNEYPEARKMSRKFYLHLGETNTGKTYNAIQRLKQANKGIYLSPLRILALENYERLNSEGIKCNLITGEEEIIVEEARHIACTIEKLNVEEEYDIGIVDEIQMIDDDQRGQAWTKALLGLKCKEIHVCGAINTKKLLINILEDCGDDIEILEYKREIPLEVLSKSFSYKDIDIGDALVVFSKKRVLELAYYFSDIGIKASLIYGDLPPEVRKKQYEQFLNKEAAILITTDAIGMGVNLPIKRIIFMDIKKYDGYEVRYLKSQEVKQIAGRAGRKGIYETGYVASQGGNSEFLKESLEVEDYPISRAVLGPSEEILKVRNLPLKEKLALWVTRKEKVGFYRKMDINEYLIILDNVKKYKLDERTQWTILKIPFDVSNNDMMNSFLSYVDEIFIANRKIISKPELLKKELYDLELQYQRVNLYYSFSRAFNLEFDEQWVLDARKDVSVSINNILLKI</sequence>
<dbReference type="InterPro" id="IPR027417">
    <property type="entry name" value="P-loop_NTPase"/>
</dbReference>
<dbReference type="InterPro" id="IPR001650">
    <property type="entry name" value="Helicase_C-like"/>
</dbReference>
<dbReference type="EMBL" id="JBJHZZ010000009">
    <property type="protein sequence ID" value="MFL0247789.1"/>
    <property type="molecule type" value="Genomic_DNA"/>
</dbReference>
<keyword evidence="4 11" id="KW-0347">Helicase</keyword>